<evidence type="ECO:0000313" key="1">
    <source>
        <dbReference type="EMBL" id="QJA56778.1"/>
    </source>
</evidence>
<reference evidence="2" key="1">
    <citation type="submission" date="2020-03" db="EMBL/GenBank/DDBJ databases">
        <title>The deep terrestrial virosphere.</title>
        <authorList>
            <person name="Holmfeldt K."/>
            <person name="Nilsson E."/>
            <person name="Simone D."/>
            <person name="Lopez-Fernandez M."/>
            <person name="Wu X."/>
            <person name="de Brujin I."/>
            <person name="Lundin D."/>
            <person name="Andersson A."/>
            <person name="Bertilsson S."/>
            <person name="Dopson M."/>
        </authorList>
    </citation>
    <scope>NUCLEOTIDE SEQUENCE</scope>
    <source>
        <strain evidence="2">MM415A02724</strain>
        <strain evidence="1">MM415B01794</strain>
    </source>
</reference>
<dbReference type="AlphaFoldDB" id="A0A6M3JTQ8"/>
<dbReference type="EMBL" id="MT141960">
    <property type="protein sequence ID" value="QJA72551.1"/>
    <property type="molecule type" value="Genomic_DNA"/>
</dbReference>
<organism evidence="2">
    <name type="scientific">viral metagenome</name>
    <dbReference type="NCBI Taxonomy" id="1070528"/>
    <lineage>
        <taxon>unclassified sequences</taxon>
        <taxon>metagenomes</taxon>
        <taxon>organismal metagenomes</taxon>
    </lineage>
</organism>
<gene>
    <name evidence="2" type="ORF">MM415A02724_0009</name>
    <name evidence="1" type="ORF">MM415B01794_0008</name>
</gene>
<evidence type="ECO:0000313" key="2">
    <source>
        <dbReference type="EMBL" id="QJA72551.1"/>
    </source>
</evidence>
<accession>A0A6M3JTQ8</accession>
<sequence length="94" mass="10892">MADVYKDNAVTAAAIAKDEAFQKASDKHFRETQPELLPGRHFLWNVMRFHKFGNEKIGQKYDATFKGCIGSDEWMDAKFCPDCGWKKWKCKCKP</sequence>
<name>A0A6M3JTQ8_9ZZZZ</name>
<dbReference type="EMBL" id="MT141238">
    <property type="protein sequence ID" value="QJA56778.1"/>
    <property type="molecule type" value="Genomic_DNA"/>
</dbReference>
<proteinExistence type="predicted"/>
<protein>
    <submittedName>
        <fullName evidence="2">Uncharacterized protein</fullName>
    </submittedName>
</protein>